<keyword evidence="3" id="KW-1185">Reference proteome</keyword>
<dbReference type="EMBL" id="KV442020">
    <property type="protein sequence ID" value="OAQ33582.1"/>
    <property type="molecule type" value="Genomic_DNA"/>
</dbReference>
<dbReference type="Proteomes" id="UP000078512">
    <property type="component" value="Unassembled WGS sequence"/>
</dbReference>
<feature type="compositionally biased region" description="Low complexity" evidence="1">
    <location>
        <begin position="406"/>
        <end position="421"/>
    </location>
</feature>
<proteinExistence type="predicted"/>
<protein>
    <submittedName>
        <fullName evidence="2">Uncharacterized protein</fullName>
    </submittedName>
</protein>
<name>A0A197K7D4_9FUNG</name>
<dbReference type="OrthoDB" id="2425250at2759"/>
<accession>A0A197K7D4</accession>
<feature type="compositionally biased region" description="Polar residues" evidence="1">
    <location>
        <begin position="86"/>
        <end position="108"/>
    </location>
</feature>
<feature type="region of interest" description="Disordered" evidence="1">
    <location>
        <begin position="64"/>
        <end position="212"/>
    </location>
</feature>
<sequence>MSSIPPVSHLRRLYFLAHHRSPKPGTKDSTLMTLNDRRLPARRSTIERAFVKVSSFASKFTIFRRRNNNSNNDSNNNNRNRNHNNKCQNTQSVQNYDDNNQTYDVDSQSDNDRFNDSPSNRSSNNQYNTSQYSNKQYNDNQYNNSNHHNKNKNKKHGRGTTYPGHEDDSRVNPNATAGATNKRRKISATLLKGQPRANVPQPQTKASSSLEESAINGPSAETIATMSATTNSTCQHAMCIELTQQGLQRTHADARCFRFTNPKRFESILRRRRRDGLLKLSGDQDALPVTVSNAYNPYLTSALTASHKTGQQGQRKAHAEDDDQKLSDYLYMKDSSHHKKVGSPHPTTWRYVSDEGGEEFSCTNNGGPVAVVFSGSTQTLAQVNAQKMSRSARQRARRAAKKAEAKSNSNNTTNVGGNDSSLNSSKQPPQILQQTHIIPACTFTINESRGLTWDENSETDEWDRPLNILEARALLADMDRLNRESRLSSQNMKASTLPLDIFDEPQRIGFSMGTTRFSARPFSDQTDTVDLKKHAVSVHAGTPSVPMHLQQQQTKRSAFVGGFRGTKPGDNRIAVPVKINGVVLTALLASGRIKSCIDRKVAEAIGLRTWSDPALEMIDHYRTPKTMHTCNAINASYGNKTGKVILDVDDLNYYDFQIGIDLTHIFGFFPVGIKTTLQLSTTAANRCCQIAITASQPTSQSVS</sequence>
<feature type="region of interest" description="Disordered" evidence="1">
    <location>
        <begin position="383"/>
        <end position="429"/>
    </location>
</feature>
<feature type="compositionally biased region" description="Basic residues" evidence="1">
    <location>
        <begin position="147"/>
        <end position="158"/>
    </location>
</feature>
<feature type="compositionally biased region" description="Low complexity" evidence="1">
    <location>
        <begin position="119"/>
        <end position="146"/>
    </location>
</feature>
<feature type="compositionally biased region" description="Polar residues" evidence="1">
    <location>
        <begin position="200"/>
        <end position="211"/>
    </location>
</feature>
<dbReference type="InterPro" id="IPR021109">
    <property type="entry name" value="Peptidase_aspartic_dom_sf"/>
</dbReference>
<reference evidence="2 3" key="1">
    <citation type="submission" date="2016-05" db="EMBL/GenBank/DDBJ databases">
        <title>Genome sequencing reveals origins of a unique bacterial endosymbiosis in the earliest lineages of terrestrial Fungi.</title>
        <authorList>
            <consortium name="DOE Joint Genome Institute"/>
            <person name="Uehling J."/>
            <person name="Gryganskyi A."/>
            <person name="Hameed K."/>
            <person name="Tschaplinski T."/>
            <person name="Misztal P."/>
            <person name="Wu S."/>
            <person name="Desiro A."/>
            <person name="Vande Pol N."/>
            <person name="Du Z.-Y."/>
            <person name="Zienkiewicz A."/>
            <person name="Zienkiewicz K."/>
            <person name="Morin E."/>
            <person name="Tisserant E."/>
            <person name="Splivallo R."/>
            <person name="Hainaut M."/>
            <person name="Henrissat B."/>
            <person name="Ohm R."/>
            <person name="Kuo A."/>
            <person name="Yan J."/>
            <person name="Lipzen A."/>
            <person name="Nolan M."/>
            <person name="Labutti K."/>
            <person name="Barry K."/>
            <person name="Goldstein A."/>
            <person name="Labbe J."/>
            <person name="Schadt C."/>
            <person name="Tuskan G."/>
            <person name="Grigoriev I."/>
            <person name="Martin F."/>
            <person name="Vilgalys R."/>
            <person name="Bonito G."/>
        </authorList>
    </citation>
    <scope>NUCLEOTIDE SEQUENCE [LARGE SCALE GENOMIC DNA]</scope>
    <source>
        <strain evidence="2 3">AG-77</strain>
    </source>
</reference>
<feature type="non-terminal residue" evidence="2">
    <location>
        <position position="703"/>
    </location>
</feature>
<organism evidence="2 3">
    <name type="scientific">Linnemannia elongata AG-77</name>
    <dbReference type="NCBI Taxonomy" id="1314771"/>
    <lineage>
        <taxon>Eukaryota</taxon>
        <taxon>Fungi</taxon>
        <taxon>Fungi incertae sedis</taxon>
        <taxon>Mucoromycota</taxon>
        <taxon>Mortierellomycotina</taxon>
        <taxon>Mortierellomycetes</taxon>
        <taxon>Mortierellales</taxon>
        <taxon>Mortierellaceae</taxon>
        <taxon>Linnemannia</taxon>
    </lineage>
</organism>
<evidence type="ECO:0000313" key="3">
    <source>
        <dbReference type="Proteomes" id="UP000078512"/>
    </source>
</evidence>
<evidence type="ECO:0000256" key="1">
    <source>
        <dbReference type="SAM" id="MobiDB-lite"/>
    </source>
</evidence>
<feature type="compositionally biased region" description="Basic residues" evidence="1">
    <location>
        <begin position="390"/>
        <end position="400"/>
    </location>
</feature>
<dbReference type="Gene3D" id="2.40.70.10">
    <property type="entry name" value="Acid Proteases"/>
    <property type="match status" value="1"/>
</dbReference>
<dbReference type="AlphaFoldDB" id="A0A197K7D4"/>
<feature type="compositionally biased region" description="Low complexity" evidence="1">
    <location>
        <begin position="68"/>
        <end position="79"/>
    </location>
</feature>
<dbReference type="STRING" id="1314771.A0A197K7D4"/>
<evidence type="ECO:0000313" key="2">
    <source>
        <dbReference type="EMBL" id="OAQ33582.1"/>
    </source>
</evidence>
<gene>
    <name evidence="2" type="ORF">K457DRAFT_152515</name>
</gene>